<dbReference type="AlphaFoldDB" id="A0A9N8EB00"/>
<protein>
    <submittedName>
        <fullName evidence="1">Uncharacterized protein</fullName>
    </submittedName>
</protein>
<organism evidence="1 2">
    <name type="scientific">Seminavis robusta</name>
    <dbReference type="NCBI Taxonomy" id="568900"/>
    <lineage>
        <taxon>Eukaryota</taxon>
        <taxon>Sar</taxon>
        <taxon>Stramenopiles</taxon>
        <taxon>Ochrophyta</taxon>
        <taxon>Bacillariophyta</taxon>
        <taxon>Bacillariophyceae</taxon>
        <taxon>Bacillariophycidae</taxon>
        <taxon>Naviculales</taxon>
        <taxon>Naviculaceae</taxon>
        <taxon>Seminavis</taxon>
    </lineage>
</organism>
<keyword evidence="2" id="KW-1185">Reference proteome</keyword>
<accession>A0A9N8EB00</accession>
<dbReference type="Gene3D" id="3.80.10.10">
    <property type="entry name" value="Ribonuclease Inhibitor"/>
    <property type="match status" value="1"/>
</dbReference>
<dbReference type="InterPro" id="IPR032675">
    <property type="entry name" value="LRR_dom_sf"/>
</dbReference>
<sequence length="656" mass="73887">MSTSMHGSNSPEATEVLQVRVMDWITDSPSEQQAHIERMQGFSQRIRHLEIRLTGWTLNQNRRLHVGLNTVPTILESIIMAPDHHWKQHARVEELTIDLECLSSSSSQSQTTIIKQALRTFCNLITTPHTTTCAYGCCSTCLQKLTILCSGEEDISSHALRYLGRSLRNLSSVTTLRLSGMNPDHLAIVLNSMKAELHSCLEDCLQVTCHSSCLEDCLQVATCPCGSKNQDDDNNDDQNNNNQRPCPRILPPSCCDPYEAVPYTMEETSAFDDERFPKQLELHRIRLSHKAIANLVYLLVEESQSSITKLVIRDCLSATDDLGFLIFLAKGHSVLQELTLDRHRIRTFWGESAWWNPCTRVPSPSLLMGRRQRLHTIRLLDCQGARLVLEQISASLVPNNGNPGLQRLVLQYSSMETCSMTIHALNALFLATVIRNRPSTLLELQVVAASPHPESSYRLHQLAAFLGHPLCSLQSLSLHLGASPYHLDTLGDRLGDNNCLQSLTLSGDDPLDRTMLECFVSMLDSAPKLTSLELDFCEMDNRDDEVLQLFEENTTLEEIRVQGDSIRHSNSLAFMGLRNRIRKNMLVRRPEADHLWNDILGILLDWEQRQEEESFGGADSKRRLTSRNRGLVFASGVWFALTECPVLVEDIAKKGL</sequence>
<comment type="caution">
    <text evidence="1">The sequence shown here is derived from an EMBL/GenBank/DDBJ whole genome shotgun (WGS) entry which is preliminary data.</text>
</comment>
<evidence type="ECO:0000313" key="1">
    <source>
        <dbReference type="EMBL" id="CAB9517518.1"/>
    </source>
</evidence>
<gene>
    <name evidence="1" type="ORF">SEMRO_862_G212410.1</name>
</gene>
<proteinExistence type="predicted"/>
<evidence type="ECO:0000313" key="2">
    <source>
        <dbReference type="Proteomes" id="UP001153069"/>
    </source>
</evidence>
<name>A0A9N8EB00_9STRA</name>
<dbReference type="Proteomes" id="UP001153069">
    <property type="component" value="Unassembled WGS sequence"/>
</dbReference>
<dbReference type="EMBL" id="CAICTM010000861">
    <property type="protein sequence ID" value="CAB9517518.1"/>
    <property type="molecule type" value="Genomic_DNA"/>
</dbReference>
<reference evidence="1" key="1">
    <citation type="submission" date="2020-06" db="EMBL/GenBank/DDBJ databases">
        <authorList>
            <consortium name="Plant Systems Biology data submission"/>
        </authorList>
    </citation>
    <scope>NUCLEOTIDE SEQUENCE</scope>
    <source>
        <strain evidence="1">D6</strain>
    </source>
</reference>
<dbReference type="SUPFAM" id="SSF52047">
    <property type="entry name" value="RNI-like"/>
    <property type="match status" value="1"/>
</dbReference>